<evidence type="ECO:0000259" key="2">
    <source>
        <dbReference type="Pfam" id="PF03721"/>
    </source>
</evidence>
<dbReference type="PANTHER" id="PTHR43750:SF3">
    <property type="entry name" value="UDP-GLUCOSE 6-DEHYDROGENASE TUAD"/>
    <property type="match status" value="1"/>
</dbReference>
<accession>A0A0B7HXT8</accession>
<evidence type="ECO:0000313" key="3">
    <source>
        <dbReference type="EMBL" id="CEN44360.1"/>
    </source>
</evidence>
<dbReference type="EMBL" id="CDOI01000090">
    <property type="protein sequence ID" value="CEN44360.1"/>
    <property type="molecule type" value="Genomic_DNA"/>
</dbReference>
<feature type="domain" description="UDP-glucose/GDP-mannose dehydrogenase N-terminal" evidence="2">
    <location>
        <begin position="1"/>
        <end position="73"/>
    </location>
</feature>
<dbReference type="AlphaFoldDB" id="A0A0B7HXT8"/>
<evidence type="ECO:0000313" key="4">
    <source>
        <dbReference type="Proteomes" id="UP000045051"/>
    </source>
</evidence>
<protein>
    <recommendedName>
        <fullName evidence="1">UDP-glucose 6-dehydrogenase</fullName>
    </recommendedName>
</protein>
<keyword evidence="4" id="KW-1185">Reference proteome</keyword>
<dbReference type="PANTHER" id="PTHR43750">
    <property type="entry name" value="UDP-GLUCOSE 6-DEHYDROGENASE TUAD"/>
    <property type="match status" value="1"/>
</dbReference>
<dbReference type="GO" id="GO:0051287">
    <property type="term" value="F:NAD binding"/>
    <property type="evidence" value="ECO:0007669"/>
    <property type="project" value="InterPro"/>
</dbReference>
<dbReference type="Pfam" id="PF03721">
    <property type="entry name" value="UDPG_MGDP_dh_N"/>
    <property type="match status" value="1"/>
</dbReference>
<proteinExistence type="predicted"/>
<dbReference type="Gene3D" id="3.40.50.720">
    <property type="entry name" value="NAD(P)-binding Rossmann-like Domain"/>
    <property type="match status" value="1"/>
</dbReference>
<dbReference type="InterPro" id="IPR001732">
    <property type="entry name" value="UDP-Glc/GDP-Man_DH_N"/>
</dbReference>
<dbReference type="InterPro" id="IPR036291">
    <property type="entry name" value="NAD(P)-bd_dom_sf"/>
</dbReference>
<dbReference type="GO" id="GO:0016616">
    <property type="term" value="F:oxidoreductase activity, acting on the CH-OH group of donors, NAD or NADP as acceptor"/>
    <property type="evidence" value="ECO:0007669"/>
    <property type="project" value="InterPro"/>
</dbReference>
<dbReference type="SUPFAM" id="SSF51735">
    <property type="entry name" value="NAD(P)-binding Rossmann-fold domains"/>
    <property type="match status" value="1"/>
</dbReference>
<dbReference type="Proteomes" id="UP000045051">
    <property type="component" value="Unassembled WGS sequence"/>
</dbReference>
<evidence type="ECO:0000256" key="1">
    <source>
        <dbReference type="ARBA" id="ARBA00015132"/>
    </source>
</evidence>
<organism evidence="3 4">
    <name type="scientific">Capnocytophaga canis</name>
    <dbReference type="NCBI Taxonomy" id="1848903"/>
    <lineage>
        <taxon>Bacteria</taxon>
        <taxon>Pseudomonadati</taxon>
        <taxon>Bacteroidota</taxon>
        <taxon>Flavobacteriia</taxon>
        <taxon>Flavobacteriales</taxon>
        <taxon>Flavobacteriaceae</taxon>
        <taxon>Capnocytophaga</taxon>
    </lineage>
</organism>
<reference evidence="3 4" key="1">
    <citation type="submission" date="2015-01" db="EMBL/GenBank/DDBJ databases">
        <authorList>
            <person name="MANFREDI Pablo"/>
        </authorList>
    </citation>
    <scope>NUCLEOTIDE SEQUENCE [LARGE SCALE GENOMIC DNA]</scope>
    <source>
        <strain evidence="3 4">CcD38</strain>
    </source>
</reference>
<gene>
    <name evidence="3" type="ORF">CCAND38_180007</name>
</gene>
<sequence length="77" mass="8317">MKITIIGTGYVGLVSGTCFAEVGNAVTCVDVNAEKIEKLKKGIIPIYEPGLEAIFLSNVANKNLNFTTELLESVAWR</sequence>
<name>A0A0B7HXT8_9FLAO</name>